<dbReference type="SUPFAM" id="SSF52317">
    <property type="entry name" value="Class I glutamine amidotransferase-like"/>
    <property type="match status" value="1"/>
</dbReference>
<dbReference type="Gene3D" id="3.40.50.880">
    <property type="match status" value="1"/>
</dbReference>
<name>A0A939KMZ5_9PROT</name>
<proteinExistence type="predicted"/>
<feature type="region of interest" description="Disordered" evidence="1">
    <location>
        <begin position="35"/>
        <end position="62"/>
    </location>
</feature>
<dbReference type="RefSeq" id="WP_207845765.1">
    <property type="nucleotide sequence ID" value="NZ_JAFVMH010000003.1"/>
</dbReference>
<comment type="caution">
    <text evidence="2">The sequence shown here is derived from an EMBL/GenBank/DDBJ whole genome shotgun (WGS) entry which is preliminary data.</text>
</comment>
<gene>
    <name evidence="2" type="ORF">J2D77_08005</name>
</gene>
<dbReference type="Proteomes" id="UP000664073">
    <property type="component" value="Unassembled WGS sequence"/>
</dbReference>
<dbReference type="AlphaFoldDB" id="A0A939KMZ5"/>
<keyword evidence="3" id="KW-1185">Reference proteome</keyword>
<evidence type="ECO:0008006" key="4">
    <source>
        <dbReference type="Google" id="ProtNLM"/>
    </source>
</evidence>
<evidence type="ECO:0000313" key="3">
    <source>
        <dbReference type="Proteomes" id="UP000664073"/>
    </source>
</evidence>
<evidence type="ECO:0000313" key="2">
    <source>
        <dbReference type="EMBL" id="MBO1325090.1"/>
    </source>
</evidence>
<reference evidence="2" key="1">
    <citation type="submission" date="2021-03" db="EMBL/GenBank/DDBJ databases">
        <title>The complete genome sequence of Acetobacter sp. TBRC 12339.</title>
        <authorList>
            <person name="Charoenyingcharoen P."/>
            <person name="Yukphan P."/>
        </authorList>
    </citation>
    <scope>NUCLEOTIDE SEQUENCE</scope>
    <source>
        <strain evidence="2">TBRC 12339</strain>
    </source>
</reference>
<protein>
    <recommendedName>
        <fullName evidence="4">CobB/CobQ-like glutamine amidotransferase domain-containing protein</fullName>
    </recommendedName>
</protein>
<dbReference type="EMBL" id="JAFVMH010000003">
    <property type="protein sequence ID" value="MBO1325090.1"/>
    <property type="molecule type" value="Genomic_DNA"/>
</dbReference>
<accession>A0A939KMZ5</accession>
<sequence>MPVIEIGTYNAWNLHDLVLLNRCRKKGVAYVNHGNDMRREEPPAQEAGFSQSGNPNNSDGRDDTHPRIALYCGQAVGYPYWAYYSHALLSIGLVHKPVHPQEIIANALDDFDVLIMPGGFATWGLDRAEGMVGVDATISRFIAQGGRFLGSCGGAFYMATGRPGWLGILDAMPMYTQEYLLTGAGMVSIRIEDARLGYRLPEGLEMPYYHGPVFDNSPRSARTLGTFRSFIVPSRLFIDNPLKPALFQTEMQGTPAIVHGTHGAGQVVAFSSHPEMGELVRRAIAMKGYVSQFLPIRGLEIMKQTLAFYMSDDCAGFLLIHNALDYLNAFSATSDCRDAGNDECENGGFAESIASLDNSITQGLSRLLSDISCGHPDMETLRDIEIKRLEAEWGRVMDRVDEKGTWGVISGELNAIFSQLKSDVTVALRPDMPWEERLVLVELPIRIATATLRIMACDEQLRNLA</sequence>
<feature type="compositionally biased region" description="Polar residues" evidence="1">
    <location>
        <begin position="48"/>
        <end position="58"/>
    </location>
</feature>
<dbReference type="InterPro" id="IPR029062">
    <property type="entry name" value="Class_I_gatase-like"/>
</dbReference>
<evidence type="ECO:0000256" key="1">
    <source>
        <dbReference type="SAM" id="MobiDB-lite"/>
    </source>
</evidence>
<organism evidence="2 3">
    <name type="scientific">Acetobacter garciniae</name>
    <dbReference type="NCBI Taxonomy" id="2817435"/>
    <lineage>
        <taxon>Bacteria</taxon>
        <taxon>Pseudomonadati</taxon>
        <taxon>Pseudomonadota</taxon>
        <taxon>Alphaproteobacteria</taxon>
        <taxon>Acetobacterales</taxon>
        <taxon>Acetobacteraceae</taxon>
        <taxon>Acetobacter</taxon>
    </lineage>
</organism>